<dbReference type="Gene3D" id="3.40.50.1820">
    <property type="entry name" value="alpha/beta hydrolase"/>
    <property type="match status" value="1"/>
</dbReference>
<dbReference type="InterPro" id="IPR051044">
    <property type="entry name" value="MAG_DAG_Lipase"/>
</dbReference>
<proteinExistence type="predicted"/>
<dbReference type="Pfam" id="PF12146">
    <property type="entry name" value="Hydrolase_4"/>
    <property type="match status" value="1"/>
</dbReference>
<protein>
    <submittedName>
        <fullName evidence="2">Lysophospholipase-like protein</fullName>
    </submittedName>
</protein>
<dbReference type="InterPro" id="IPR029058">
    <property type="entry name" value="AB_hydrolase_fold"/>
</dbReference>
<dbReference type="PANTHER" id="PTHR11614">
    <property type="entry name" value="PHOSPHOLIPASE-RELATED"/>
    <property type="match status" value="1"/>
</dbReference>
<dbReference type="InterPro" id="IPR022742">
    <property type="entry name" value="Hydrolase_4"/>
</dbReference>
<gene>
    <name evidence="2" type="ORF">PsYK624_134090</name>
</gene>
<keyword evidence="3" id="KW-1185">Reference proteome</keyword>
<evidence type="ECO:0000313" key="2">
    <source>
        <dbReference type="EMBL" id="GJE97196.1"/>
    </source>
</evidence>
<name>A0A9P3LJ52_9APHY</name>
<accession>A0A9P3LJ52</accession>
<evidence type="ECO:0000259" key="1">
    <source>
        <dbReference type="Pfam" id="PF12146"/>
    </source>
</evidence>
<sequence>MATDSTSTPYVEAWLPGFDGHQFYTRLWPAAQPKAAALYVHGFADHVSRYDHIHSAFAQRGIVMFAYDKRGFGKTALDKEHRSPGASYDKTNLELELSDVEFWLQHLSRERPGLPLFLVGYSASGGLVFNFVTRDHAPPKAETKAMLAGVVGCSPLIYLANPAPGWKRFLATHLSKLAPNMTLAAPMPEELFSRIPEKVEALKRDRLRRPEGTLKGLHDMIASAEQLLDNDKAKAWPENLPLLVTHGTADEVNSPAKSREFFDKVPVQDKKFLSYDGAYHDLFNEADGIAERSLEDVISWIEVHVPT</sequence>
<comment type="caution">
    <text evidence="2">The sequence shown here is derived from an EMBL/GenBank/DDBJ whole genome shotgun (WGS) entry which is preliminary data.</text>
</comment>
<evidence type="ECO:0000313" key="3">
    <source>
        <dbReference type="Proteomes" id="UP000703269"/>
    </source>
</evidence>
<dbReference type="OrthoDB" id="10249433at2759"/>
<dbReference type="SUPFAM" id="SSF53474">
    <property type="entry name" value="alpha/beta-Hydrolases"/>
    <property type="match status" value="1"/>
</dbReference>
<dbReference type="Proteomes" id="UP000703269">
    <property type="component" value="Unassembled WGS sequence"/>
</dbReference>
<dbReference type="AlphaFoldDB" id="A0A9P3LJ52"/>
<reference evidence="2 3" key="1">
    <citation type="submission" date="2021-08" db="EMBL/GenBank/DDBJ databases">
        <title>Draft Genome Sequence of Phanerochaete sordida strain YK-624.</title>
        <authorList>
            <person name="Mori T."/>
            <person name="Dohra H."/>
            <person name="Suzuki T."/>
            <person name="Kawagishi H."/>
            <person name="Hirai H."/>
        </authorList>
    </citation>
    <scope>NUCLEOTIDE SEQUENCE [LARGE SCALE GENOMIC DNA]</scope>
    <source>
        <strain evidence="2 3">YK-624</strain>
    </source>
</reference>
<dbReference type="EMBL" id="BPQB01000068">
    <property type="protein sequence ID" value="GJE97196.1"/>
    <property type="molecule type" value="Genomic_DNA"/>
</dbReference>
<organism evidence="2 3">
    <name type="scientific">Phanerochaete sordida</name>
    <dbReference type="NCBI Taxonomy" id="48140"/>
    <lineage>
        <taxon>Eukaryota</taxon>
        <taxon>Fungi</taxon>
        <taxon>Dikarya</taxon>
        <taxon>Basidiomycota</taxon>
        <taxon>Agaricomycotina</taxon>
        <taxon>Agaricomycetes</taxon>
        <taxon>Polyporales</taxon>
        <taxon>Phanerochaetaceae</taxon>
        <taxon>Phanerochaete</taxon>
    </lineage>
</organism>
<feature type="domain" description="Serine aminopeptidase S33" evidence="1">
    <location>
        <begin position="32"/>
        <end position="287"/>
    </location>
</feature>